<dbReference type="Proteomes" id="UP000019155">
    <property type="component" value="Unassembled WGS sequence"/>
</dbReference>
<organism evidence="3 4">
    <name type="scientific">Bifidobacterium moukalabense DSM 27321</name>
    <dbReference type="NCBI Taxonomy" id="1435051"/>
    <lineage>
        <taxon>Bacteria</taxon>
        <taxon>Bacillati</taxon>
        <taxon>Actinomycetota</taxon>
        <taxon>Actinomycetes</taxon>
        <taxon>Bifidobacteriales</taxon>
        <taxon>Bifidobacteriaceae</taxon>
        <taxon>Bifidobacterium</taxon>
    </lineage>
</organism>
<dbReference type="Gene3D" id="1.10.260.40">
    <property type="entry name" value="lambda repressor-like DNA-binding domains"/>
    <property type="match status" value="1"/>
</dbReference>
<evidence type="ECO:0000259" key="1">
    <source>
        <dbReference type="PROSITE" id="PS50943"/>
    </source>
</evidence>
<protein>
    <submittedName>
        <fullName evidence="3">Transcriptional regulator, XRE family</fullName>
    </submittedName>
</protein>
<accession>W4NAI4</accession>
<keyword evidence="4" id="KW-1185">Reference proteome</keyword>
<comment type="caution">
    <text evidence="3">The sequence shown here is derived from an EMBL/GenBank/DDBJ whole genome shotgun (WGS) entry which is preliminary data.</text>
</comment>
<dbReference type="CDD" id="cd00093">
    <property type="entry name" value="HTH_XRE"/>
    <property type="match status" value="1"/>
</dbReference>
<dbReference type="STRING" id="1435051.BMOU_0753"/>
<dbReference type="PATRIC" id="fig|1435051.3.peg.749"/>
<name>W4NAI4_9BIFI</name>
<evidence type="ECO:0000313" key="3">
    <source>
        <dbReference type="EMBL" id="ETY71675.1"/>
    </source>
</evidence>
<dbReference type="GeneID" id="97501378"/>
<dbReference type="EMBL" id="AZMV01000003">
    <property type="protein sequence ID" value="ETY71675.1"/>
    <property type="molecule type" value="Genomic_DNA"/>
</dbReference>
<feature type="domain" description="HTH cro/C1-type" evidence="1">
    <location>
        <begin position="3"/>
        <end position="69"/>
    </location>
</feature>
<dbReference type="InterPro" id="IPR010982">
    <property type="entry name" value="Lambda_DNA-bd_dom_sf"/>
</dbReference>
<dbReference type="AlphaFoldDB" id="W4NAI4"/>
<evidence type="ECO:0000313" key="2">
    <source>
        <dbReference type="EMBL" id="ETY71327.1"/>
    </source>
</evidence>
<dbReference type="RefSeq" id="WP_051428891.1">
    <property type="nucleotide sequence ID" value="NZ_AZMV01000003.1"/>
</dbReference>
<dbReference type="SUPFAM" id="SSF47413">
    <property type="entry name" value="lambda repressor-like DNA-binding domains"/>
    <property type="match status" value="1"/>
</dbReference>
<evidence type="ECO:0000313" key="4">
    <source>
        <dbReference type="Proteomes" id="UP000019155"/>
    </source>
</evidence>
<proteinExistence type="predicted"/>
<reference evidence="3 4" key="1">
    <citation type="journal article" date="2014" name="Genome Announc.">
        <title>The Genome Sequence of Bifidobacterium moukalabense DSM 27321 Highlights the Close Phylogenetic Relatedness with the Bifidobacterium dentium Taxon.</title>
        <authorList>
            <person name="Lugli G.A."/>
            <person name="Duranti S."/>
            <person name="Milani C."/>
            <person name="Turroni F."/>
            <person name="Viappiani A."/>
            <person name="Mangifesta M."/>
            <person name="van Sinderen D."/>
            <person name="Ventura M."/>
        </authorList>
    </citation>
    <scope>NUCLEOTIDE SEQUENCE [LARGE SCALE GENOMIC DNA]</scope>
    <source>
        <strain evidence="3 4">DSM 27321</strain>
    </source>
</reference>
<dbReference type="InterPro" id="IPR001387">
    <property type="entry name" value="Cro/C1-type_HTH"/>
</dbReference>
<dbReference type="SMART" id="SM00530">
    <property type="entry name" value="HTH_XRE"/>
    <property type="match status" value="1"/>
</dbReference>
<gene>
    <name evidence="3" type="ORF">BMOU_0753</name>
    <name evidence="2" type="ORF">BMOU_0814</name>
</gene>
<dbReference type="GO" id="GO:0003677">
    <property type="term" value="F:DNA binding"/>
    <property type="evidence" value="ECO:0007669"/>
    <property type="project" value="InterPro"/>
</dbReference>
<sequence>MSIKALREKAGLSQQDLQRKAGLNAISRIWSWEAWDRTPRPNWARDPKRMSIETAKALADVLGVTLDDFYNAL</sequence>
<dbReference type="PROSITE" id="PS50943">
    <property type="entry name" value="HTH_CROC1"/>
    <property type="match status" value="1"/>
</dbReference>
<dbReference type="EMBL" id="AZMV01000004">
    <property type="protein sequence ID" value="ETY71327.1"/>
    <property type="molecule type" value="Genomic_DNA"/>
</dbReference>